<sequence>MTPPLCPRQQSVPASKVTPSICQHKSRRNFGGRHCIPSVVHALQPGPVQSPWSRAEPGPVQSPWSRAKPPVPCTVSPLCSARVLAAALVRSPDCRTSHGSRRK</sequence>
<dbReference type="AlphaFoldDB" id="A0AAV2MB64"/>
<reference evidence="2 3" key="1">
    <citation type="submission" date="2024-04" db="EMBL/GenBank/DDBJ databases">
        <authorList>
            <person name="Waldvogel A.-M."/>
            <person name="Schoenle A."/>
        </authorList>
    </citation>
    <scope>NUCLEOTIDE SEQUENCE [LARGE SCALE GENOMIC DNA]</scope>
</reference>
<proteinExistence type="predicted"/>
<feature type="region of interest" description="Disordered" evidence="1">
    <location>
        <begin position="47"/>
        <end position="67"/>
    </location>
</feature>
<keyword evidence="3" id="KW-1185">Reference proteome</keyword>
<gene>
    <name evidence="2" type="ORF">KC01_LOCUS37049</name>
</gene>
<name>A0AAV2MB64_KNICA</name>
<evidence type="ECO:0000313" key="3">
    <source>
        <dbReference type="Proteomes" id="UP001497482"/>
    </source>
</evidence>
<accession>A0AAV2MB64</accession>
<evidence type="ECO:0000313" key="2">
    <source>
        <dbReference type="EMBL" id="CAL1610429.1"/>
    </source>
</evidence>
<feature type="compositionally biased region" description="Polar residues" evidence="1">
    <location>
        <begin position="8"/>
        <end position="20"/>
    </location>
</feature>
<evidence type="ECO:0000256" key="1">
    <source>
        <dbReference type="SAM" id="MobiDB-lite"/>
    </source>
</evidence>
<organism evidence="2 3">
    <name type="scientific">Knipowitschia caucasica</name>
    <name type="common">Caucasian dwarf goby</name>
    <name type="synonym">Pomatoschistus caucasicus</name>
    <dbReference type="NCBI Taxonomy" id="637954"/>
    <lineage>
        <taxon>Eukaryota</taxon>
        <taxon>Metazoa</taxon>
        <taxon>Chordata</taxon>
        <taxon>Craniata</taxon>
        <taxon>Vertebrata</taxon>
        <taxon>Euteleostomi</taxon>
        <taxon>Actinopterygii</taxon>
        <taxon>Neopterygii</taxon>
        <taxon>Teleostei</taxon>
        <taxon>Neoteleostei</taxon>
        <taxon>Acanthomorphata</taxon>
        <taxon>Gobiaria</taxon>
        <taxon>Gobiiformes</taxon>
        <taxon>Gobioidei</taxon>
        <taxon>Gobiidae</taxon>
        <taxon>Gobiinae</taxon>
        <taxon>Knipowitschia</taxon>
    </lineage>
</organism>
<dbReference type="Proteomes" id="UP001497482">
    <property type="component" value="Chromosome 7"/>
</dbReference>
<feature type="region of interest" description="Disordered" evidence="1">
    <location>
        <begin position="1"/>
        <end position="20"/>
    </location>
</feature>
<protein>
    <submittedName>
        <fullName evidence="2">Uncharacterized protein</fullName>
    </submittedName>
</protein>
<dbReference type="EMBL" id="OZ035829">
    <property type="protein sequence ID" value="CAL1610429.1"/>
    <property type="molecule type" value="Genomic_DNA"/>
</dbReference>